<dbReference type="Proteomes" id="UP000559010">
    <property type="component" value="Unassembled WGS sequence"/>
</dbReference>
<gene>
    <name evidence="1" type="ORF">HH304_21095</name>
</gene>
<dbReference type="RefSeq" id="WP_169685281.1">
    <property type="nucleotide sequence ID" value="NZ_JABBNU010000030.1"/>
</dbReference>
<accession>A0A848J6Q0</accession>
<dbReference type="AlphaFoldDB" id="A0A848J6Q0"/>
<reference evidence="1 2" key="1">
    <citation type="submission" date="2020-04" db="EMBL/GenBank/DDBJ databases">
        <title>Flammeovirgaceae bacterium KN852 isolated from deep sea.</title>
        <authorList>
            <person name="Zhang D.-C."/>
        </authorList>
    </citation>
    <scope>NUCLEOTIDE SEQUENCE [LARGE SCALE GENOMIC DNA]</scope>
    <source>
        <strain evidence="1 2">KN852</strain>
    </source>
</reference>
<name>A0A848J6Q0_9BACT</name>
<protein>
    <submittedName>
        <fullName evidence="1">Uncharacterized protein</fullName>
    </submittedName>
</protein>
<keyword evidence="2" id="KW-1185">Reference proteome</keyword>
<evidence type="ECO:0000313" key="1">
    <source>
        <dbReference type="EMBL" id="NMM50918.1"/>
    </source>
</evidence>
<proteinExistence type="predicted"/>
<comment type="caution">
    <text evidence="1">The sequence shown here is derived from an EMBL/GenBank/DDBJ whole genome shotgun (WGS) entry which is preliminary data.</text>
</comment>
<dbReference type="PROSITE" id="PS51257">
    <property type="entry name" value="PROKAR_LIPOPROTEIN"/>
    <property type="match status" value="1"/>
</dbReference>
<feature type="non-terminal residue" evidence="1">
    <location>
        <position position="62"/>
    </location>
</feature>
<sequence>MRHLLFHFFLLIVILSSGCSVLEAQSKKERKALKVWVKQDGKWGLINGMEEWVVEPQYANCL</sequence>
<dbReference type="EMBL" id="JABBNU010000030">
    <property type="protein sequence ID" value="NMM50918.1"/>
    <property type="molecule type" value="Genomic_DNA"/>
</dbReference>
<organism evidence="1 2">
    <name type="scientific">Marinigracilibium pacificum</name>
    <dbReference type="NCBI Taxonomy" id="2729599"/>
    <lineage>
        <taxon>Bacteria</taxon>
        <taxon>Pseudomonadati</taxon>
        <taxon>Bacteroidota</taxon>
        <taxon>Cytophagia</taxon>
        <taxon>Cytophagales</taxon>
        <taxon>Flammeovirgaceae</taxon>
        <taxon>Marinigracilibium</taxon>
    </lineage>
</organism>
<evidence type="ECO:0000313" key="2">
    <source>
        <dbReference type="Proteomes" id="UP000559010"/>
    </source>
</evidence>